<keyword evidence="3" id="KW-1185">Reference proteome</keyword>
<reference evidence="2" key="1">
    <citation type="submission" date="2023-03" db="EMBL/GenBank/DDBJ databases">
        <title>Massive genome expansion in bonnet fungi (Mycena s.s.) driven by repeated elements and novel gene families across ecological guilds.</title>
        <authorList>
            <consortium name="Lawrence Berkeley National Laboratory"/>
            <person name="Harder C.B."/>
            <person name="Miyauchi S."/>
            <person name="Viragh M."/>
            <person name="Kuo A."/>
            <person name="Thoen E."/>
            <person name="Andreopoulos B."/>
            <person name="Lu D."/>
            <person name="Skrede I."/>
            <person name="Drula E."/>
            <person name="Henrissat B."/>
            <person name="Morin E."/>
            <person name="Kohler A."/>
            <person name="Barry K."/>
            <person name="LaButti K."/>
            <person name="Morin E."/>
            <person name="Salamov A."/>
            <person name="Lipzen A."/>
            <person name="Mereny Z."/>
            <person name="Hegedus B."/>
            <person name="Baldrian P."/>
            <person name="Stursova M."/>
            <person name="Weitz H."/>
            <person name="Taylor A."/>
            <person name="Grigoriev I.V."/>
            <person name="Nagy L.G."/>
            <person name="Martin F."/>
            <person name="Kauserud H."/>
        </authorList>
    </citation>
    <scope>NUCLEOTIDE SEQUENCE</scope>
    <source>
        <strain evidence="2">CBHHK188m</strain>
    </source>
</reference>
<accession>A0AAD7MXB6</accession>
<evidence type="ECO:0000313" key="3">
    <source>
        <dbReference type="Proteomes" id="UP001215280"/>
    </source>
</evidence>
<evidence type="ECO:0000313" key="2">
    <source>
        <dbReference type="EMBL" id="KAJ7736183.1"/>
    </source>
</evidence>
<feature type="coiled-coil region" evidence="1">
    <location>
        <begin position="143"/>
        <end position="174"/>
    </location>
</feature>
<sequence>MSADFPRTTLLHSARSDKSFCLLRICLRNLCRVNNASLSRMSAAAFAWAQQAEALEQRARNDWRLLVEGSSAHPYHWGRGVASYRRRSCGHPLRPGVTGKKCEYGMHASGRSTWYERRRELFRAKSTIAPYKTARRALGKQKMDEHTETVQKASEELLAALAALELDEEEEKELVLRTGSGVDPTRQWQRIRRRSTVATSYAWLNLLPSSPKSRHDPRITWSFKSSFAPAMNSLETTVVALTAAQDKALKQEALHKAGKLDTLLLKAWLNHYDAPSRGAVTPPPTTHERKRAELIARVVARKVRVHALLDLRRHTIKRSARAWPRPPCHPHHYENLLNKENMRREEILAGEEKKKKAQREEQVARKAHVEYLMRLRASRGRRKYL</sequence>
<dbReference type="EMBL" id="JARJLG010000150">
    <property type="protein sequence ID" value="KAJ7736183.1"/>
    <property type="molecule type" value="Genomic_DNA"/>
</dbReference>
<comment type="caution">
    <text evidence="2">The sequence shown here is derived from an EMBL/GenBank/DDBJ whole genome shotgun (WGS) entry which is preliminary data.</text>
</comment>
<protein>
    <submittedName>
        <fullName evidence="2">Uncharacterized protein</fullName>
    </submittedName>
</protein>
<proteinExistence type="predicted"/>
<keyword evidence="1" id="KW-0175">Coiled coil</keyword>
<organism evidence="2 3">
    <name type="scientific">Mycena maculata</name>
    <dbReference type="NCBI Taxonomy" id="230809"/>
    <lineage>
        <taxon>Eukaryota</taxon>
        <taxon>Fungi</taxon>
        <taxon>Dikarya</taxon>
        <taxon>Basidiomycota</taxon>
        <taxon>Agaricomycotina</taxon>
        <taxon>Agaricomycetes</taxon>
        <taxon>Agaricomycetidae</taxon>
        <taxon>Agaricales</taxon>
        <taxon>Marasmiineae</taxon>
        <taxon>Mycenaceae</taxon>
        <taxon>Mycena</taxon>
    </lineage>
</organism>
<evidence type="ECO:0000256" key="1">
    <source>
        <dbReference type="SAM" id="Coils"/>
    </source>
</evidence>
<dbReference type="AlphaFoldDB" id="A0AAD7MXB6"/>
<name>A0AAD7MXB6_9AGAR</name>
<gene>
    <name evidence="2" type="ORF">DFH07DRAFT_779736</name>
</gene>
<dbReference type="Proteomes" id="UP001215280">
    <property type="component" value="Unassembled WGS sequence"/>
</dbReference>